<evidence type="ECO:0000256" key="1">
    <source>
        <dbReference type="SAM" id="Phobius"/>
    </source>
</evidence>
<feature type="transmembrane region" description="Helical" evidence="1">
    <location>
        <begin position="35"/>
        <end position="56"/>
    </location>
</feature>
<proteinExistence type="predicted"/>
<reference evidence="2" key="1">
    <citation type="submission" date="2019-01" db="EMBL/GenBank/DDBJ databases">
        <title>Draft genome sequences of three monokaryotic isolates of the white-rot basidiomycete fungus Dichomitus squalens.</title>
        <authorList>
            <consortium name="DOE Joint Genome Institute"/>
            <person name="Lopez S.C."/>
            <person name="Andreopoulos B."/>
            <person name="Pangilinan J."/>
            <person name="Lipzen A."/>
            <person name="Riley R."/>
            <person name="Ahrendt S."/>
            <person name="Ng V."/>
            <person name="Barry K."/>
            <person name="Daum C."/>
            <person name="Grigoriev I.V."/>
            <person name="Hilden K.S."/>
            <person name="Makela M.R."/>
            <person name="de Vries R.P."/>
        </authorList>
    </citation>
    <scope>NUCLEOTIDE SEQUENCE [LARGE SCALE GENOMIC DNA]</scope>
    <source>
        <strain evidence="2">OM18370.1</strain>
    </source>
</reference>
<keyword evidence="1" id="KW-1133">Transmembrane helix</keyword>
<keyword evidence="1" id="KW-0472">Membrane</keyword>
<dbReference type="Proteomes" id="UP000292957">
    <property type="component" value="Unassembled WGS sequence"/>
</dbReference>
<protein>
    <submittedName>
        <fullName evidence="2">Uncharacterized protein</fullName>
    </submittedName>
</protein>
<dbReference type="AlphaFoldDB" id="A0A4Q9MD68"/>
<accession>A0A4Q9MD68</accession>
<dbReference type="EMBL" id="ML143482">
    <property type="protein sequence ID" value="TBU24328.1"/>
    <property type="molecule type" value="Genomic_DNA"/>
</dbReference>
<organism evidence="2">
    <name type="scientific">Dichomitus squalens</name>
    <dbReference type="NCBI Taxonomy" id="114155"/>
    <lineage>
        <taxon>Eukaryota</taxon>
        <taxon>Fungi</taxon>
        <taxon>Dikarya</taxon>
        <taxon>Basidiomycota</taxon>
        <taxon>Agaricomycotina</taxon>
        <taxon>Agaricomycetes</taxon>
        <taxon>Polyporales</taxon>
        <taxon>Polyporaceae</taxon>
        <taxon>Dichomitus</taxon>
    </lineage>
</organism>
<sequence>MSSSSCTLQAIKRRRQSLFLVRVRSSGASDLASDFGHRISGILLTLASMFISRFLLSLRQVAQTYHFSACEIQGSSAVIPTRRKWHTRSEWSWTSLYFPGSLQRS</sequence>
<keyword evidence="1" id="KW-0812">Transmembrane</keyword>
<gene>
    <name evidence="2" type="ORF">BD311DRAFT_563674</name>
</gene>
<evidence type="ECO:0000313" key="2">
    <source>
        <dbReference type="EMBL" id="TBU24328.1"/>
    </source>
</evidence>
<name>A0A4Q9MD68_9APHY</name>